<gene>
    <name evidence="2" type="ORF">SCHPADRAFT_132631</name>
</gene>
<dbReference type="Proteomes" id="UP000053477">
    <property type="component" value="Unassembled WGS sequence"/>
</dbReference>
<keyword evidence="3" id="KW-1185">Reference proteome</keyword>
<name>A0A0H2S940_9AGAM</name>
<feature type="domain" description="Protein kinase" evidence="1">
    <location>
        <begin position="252"/>
        <end position="538"/>
    </location>
</feature>
<evidence type="ECO:0000259" key="1">
    <source>
        <dbReference type="PROSITE" id="PS50011"/>
    </source>
</evidence>
<keyword evidence="2" id="KW-0808">Transferase</keyword>
<proteinExistence type="predicted"/>
<dbReference type="AlphaFoldDB" id="A0A0H2S940"/>
<feature type="domain" description="Protein kinase" evidence="1">
    <location>
        <begin position="1"/>
        <end position="210"/>
    </location>
</feature>
<reference evidence="2 3" key="1">
    <citation type="submission" date="2015-04" db="EMBL/GenBank/DDBJ databases">
        <title>Complete genome sequence of Schizopora paradoxa KUC8140, a cosmopolitan wood degrader in East Asia.</title>
        <authorList>
            <consortium name="DOE Joint Genome Institute"/>
            <person name="Min B."/>
            <person name="Park H."/>
            <person name="Jang Y."/>
            <person name="Kim J.-J."/>
            <person name="Kim K.H."/>
            <person name="Pangilinan J."/>
            <person name="Lipzen A."/>
            <person name="Riley R."/>
            <person name="Grigoriev I.V."/>
            <person name="Spatafora J.W."/>
            <person name="Choi I.-G."/>
        </authorList>
    </citation>
    <scope>NUCLEOTIDE SEQUENCE [LARGE SCALE GENOMIC DNA]</scope>
    <source>
        <strain evidence="2 3">KUC8140</strain>
    </source>
</reference>
<dbReference type="InParanoid" id="A0A0H2S940"/>
<dbReference type="STRING" id="27342.A0A0H2S940"/>
<sequence length="542" mass="60402">MERGTVVDYMRVHPFDVSETCEMVCGSPIQVQKSSASDVSPQICGIASGLAYIHERSIVHADLKGNNILVSHDGRPLISDFGLSISDASTSLAATTNHGEKGTARWMAKELHWNPSAVSFDPRHTANTDIWAFGMVICELLTGKVPYAWIDNNQVASAISSGVLPQEPELRDSESSEILRALWLIARECWHDLPSQRPSAVLIRDRTKAISTKTQRAFRASNALDGQNTTPYIMGDVFSALKGFDLNGLIQDIEDIPFALGSTCDIFRARSSRHKKSVAVKRIRGFLVKNASYAKDLGVRVRLWSRLEHPNVLPFLGFSLEGTMAIPNIVSEYMKNGTMREYMRDRPFVAHEMCAMIYELAKGLEYLHTEQQIVHSDLKGSSILISDDGKPLIAGLLSCTYTPDSSIYLSDLESTIQGVDGTLRWMAKELLWDHPDRATASARYTTQTDMWAFGMIICELLTREVPFANLVPYGSATRNEPQILKVILDGILPEAPDLDQFENNAVFRALWSIARKCWNDVSSRRPSARDVLNGLEFFVNDL</sequence>
<keyword evidence="2" id="KW-0418">Kinase</keyword>
<dbReference type="EMBL" id="KQ085897">
    <property type="protein sequence ID" value="KLO18203.1"/>
    <property type="molecule type" value="Genomic_DNA"/>
</dbReference>
<dbReference type="InterPro" id="IPR051681">
    <property type="entry name" value="Ser/Thr_Kinases-Pseudokinases"/>
</dbReference>
<dbReference type="Gene3D" id="1.10.510.10">
    <property type="entry name" value="Transferase(Phosphotransferase) domain 1"/>
    <property type="match status" value="2"/>
</dbReference>
<dbReference type="InterPro" id="IPR008271">
    <property type="entry name" value="Ser/Thr_kinase_AS"/>
</dbReference>
<accession>A0A0H2S940</accession>
<dbReference type="SMART" id="SM00220">
    <property type="entry name" value="S_TKc"/>
    <property type="match status" value="1"/>
</dbReference>
<dbReference type="Pfam" id="PF07714">
    <property type="entry name" value="PK_Tyr_Ser-Thr"/>
    <property type="match status" value="1"/>
</dbReference>
<dbReference type="OrthoDB" id="4062651at2759"/>
<dbReference type="InterPro" id="IPR001245">
    <property type="entry name" value="Ser-Thr/Tyr_kinase_cat_dom"/>
</dbReference>
<organism evidence="2 3">
    <name type="scientific">Schizopora paradoxa</name>
    <dbReference type="NCBI Taxonomy" id="27342"/>
    <lineage>
        <taxon>Eukaryota</taxon>
        <taxon>Fungi</taxon>
        <taxon>Dikarya</taxon>
        <taxon>Basidiomycota</taxon>
        <taxon>Agaricomycotina</taxon>
        <taxon>Agaricomycetes</taxon>
        <taxon>Hymenochaetales</taxon>
        <taxon>Schizoporaceae</taxon>
        <taxon>Schizopora</taxon>
    </lineage>
</organism>
<evidence type="ECO:0000313" key="3">
    <source>
        <dbReference type="Proteomes" id="UP000053477"/>
    </source>
</evidence>
<dbReference type="InterPro" id="IPR011009">
    <property type="entry name" value="Kinase-like_dom_sf"/>
</dbReference>
<protein>
    <submittedName>
        <fullName evidence="2">Kinase-like protein</fullName>
    </submittedName>
</protein>
<dbReference type="SUPFAM" id="SSF56112">
    <property type="entry name" value="Protein kinase-like (PK-like)"/>
    <property type="match status" value="2"/>
</dbReference>
<dbReference type="PROSITE" id="PS00108">
    <property type="entry name" value="PROTEIN_KINASE_ST"/>
    <property type="match status" value="1"/>
</dbReference>
<dbReference type="InterPro" id="IPR000719">
    <property type="entry name" value="Prot_kinase_dom"/>
</dbReference>
<dbReference type="PROSITE" id="PS50011">
    <property type="entry name" value="PROTEIN_KINASE_DOM"/>
    <property type="match status" value="2"/>
</dbReference>
<dbReference type="Pfam" id="PF00069">
    <property type="entry name" value="Pkinase"/>
    <property type="match status" value="1"/>
</dbReference>
<dbReference type="PANTHER" id="PTHR44329">
    <property type="entry name" value="SERINE/THREONINE-PROTEIN KINASE TNNI3K-RELATED"/>
    <property type="match status" value="1"/>
</dbReference>
<evidence type="ECO:0000313" key="2">
    <source>
        <dbReference type="EMBL" id="KLO18203.1"/>
    </source>
</evidence>
<dbReference type="GO" id="GO:0004674">
    <property type="term" value="F:protein serine/threonine kinase activity"/>
    <property type="evidence" value="ECO:0007669"/>
    <property type="project" value="TreeGrafter"/>
</dbReference>
<dbReference type="GO" id="GO:0005524">
    <property type="term" value="F:ATP binding"/>
    <property type="evidence" value="ECO:0007669"/>
    <property type="project" value="InterPro"/>
</dbReference>